<feature type="compositionally biased region" description="Polar residues" evidence="2">
    <location>
        <begin position="182"/>
        <end position="193"/>
    </location>
</feature>
<dbReference type="PANTHER" id="PTHR21254:SF1">
    <property type="entry name" value="C2 DOMAIN-CONTAINING PROTEIN 3"/>
    <property type="match status" value="1"/>
</dbReference>
<dbReference type="PROSITE" id="PS50222">
    <property type="entry name" value="EF_HAND_2"/>
    <property type="match status" value="3"/>
</dbReference>
<feature type="compositionally biased region" description="Basic and acidic residues" evidence="2">
    <location>
        <begin position="2295"/>
        <end position="2304"/>
    </location>
</feature>
<comment type="caution">
    <text evidence="5">The sequence shown here is derived from an EMBL/GenBank/DDBJ whole genome shotgun (WGS) entry which is preliminary data.</text>
</comment>
<dbReference type="SUPFAM" id="SSF49562">
    <property type="entry name" value="C2 domain (Calcium/lipid-binding domain, CaLB)"/>
    <property type="match status" value="1"/>
</dbReference>
<feature type="region of interest" description="Disordered" evidence="2">
    <location>
        <begin position="2004"/>
        <end position="2126"/>
    </location>
</feature>
<feature type="domain" description="C2" evidence="3">
    <location>
        <begin position="1616"/>
        <end position="1743"/>
    </location>
</feature>
<proteinExistence type="predicted"/>
<feature type="domain" description="EF-hand" evidence="4">
    <location>
        <begin position="333"/>
        <end position="368"/>
    </location>
</feature>
<dbReference type="Pfam" id="PF25339">
    <property type="entry name" value="C2_C2CD3_N"/>
    <property type="match status" value="1"/>
</dbReference>
<feature type="compositionally biased region" description="Polar residues" evidence="2">
    <location>
        <begin position="686"/>
        <end position="704"/>
    </location>
</feature>
<feature type="region of interest" description="Disordered" evidence="2">
    <location>
        <begin position="633"/>
        <end position="713"/>
    </location>
</feature>
<feature type="compositionally biased region" description="Polar residues" evidence="2">
    <location>
        <begin position="2074"/>
        <end position="2087"/>
    </location>
</feature>
<dbReference type="InterPro" id="IPR002048">
    <property type="entry name" value="EF_hand_dom"/>
</dbReference>
<feature type="compositionally biased region" description="Pro residues" evidence="2">
    <location>
        <begin position="434"/>
        <end position="446"/>
    </location>
</feature>
<feature type="region of interest" description="Disordered" evidence="2">
    <location>
        <begin position="465"/>
        <end position="507"/>
    </location>
</feature>
<dbReference type="GO" id="GO:0005509">
    <property type="term" value="F:calcium ion binding"/>
    <property type="evidence" value="ECO:0007669"/>
    <property type="project" value="InterPro"/>
</dbReference>
<evidence type="ECO:0000313" key="5">
    <source>
        <dbReference type="EMBL" id="KAK3288909.1"/>
    </source>
</evidence>
<dbReference type="Pfam" id="PF13499">
    <property type="entry name" value="EF-hand_7"/>
    <property type="match status" value="1"/>
</dbReference>
<feature type="compositionally biased region" description="Basic and acidic residues" evidence="2">
    <location>
        <begin position="2212"/>
        <end position="2226"/>
    </location>
</feature>
<feature type="domain" description="C2" evidence="3">
    <location>
        <begin position="902"/>
        <end position="1036"/>
    </location>
</feature>
<dbReference type="PROSITE" id="PS50004">
    <property type="entry name" value="C2"/>
    <property type="match status" value="2"/>
</dbReference>
<feature type="compositionally biased region" description="Low complexity" evidence="2">
    <location>
        <begin position="1549"/>
        <end position="1561"/>
    </location>
</feature>
<dbReference type="GO" id="GO:0060271">
    <property type="term" value="P:cilium assembly"/>
    <property type="evidence" value="ECO:0007669"/>
    <property type="project" value="TreeGrafter"/>
</dbReference>
<organism evidence="5 6">
    <name type="scientific">Cymbomonas tetramitiformis</name>
    <dbReference type="NCBI Taxonomy" id="36881"/>
    <lineage>
        <taxon>Eukaryota</taxon>
        <taxon>Viridiplantae</taxon>
        <taxon>Chlorophyta</taxon>
        <taxon>Pyramimonadophyceae</taxon>
        <taxon>Pyramimonadales</taxon>
        <taxon>Pyramimonadaceae</taxon>
        <taxon>Cymbomonas</taxon>
    </lineage>
</organism>
<feature type="compositionally biased region" description="Basic and acidic residues" evidence="2">
    <location>
        <begin position="1964"/>
        <end position="1973"/>
    </location>
</feature>
<keyword evidence="6" id="KW-1185">Reference proteome</keyword>
<feature type="domain" description="EF-hand" evidence="4">
    <location>
        <begin position="236"/>
        <end position="271"/>
    </location>
</feature>
<dbReference type="Gene3D" id="1.10.238.10">
    <property type="entry name" value="EF-hand"/>
    <property type="match status" value="2"/>
</dbReference>
<feature type="region of interest" description="Disordered" evidence="2">
    <location>
        <begin position="2424"/>
        <end position="2489"/>
    </location>
</feature>
<feature type="compositionally biased region" description="Basic and acidic residues" evidence="2">
    <location>
        <begin position="2171"/>
        <end position="2184"/>
    </location>
</feature>
<sequence>MRQRSCEIQEGGSLPPSVEGLQRGELCLQLSRLHWSLRGAPQHSKFRVKWWGHRKGEEAVVVLSQNQAIEIKYIIRCTPKHLTRYLRDSKSLSFEVADDQSGRLIGKVTLDIQHFDVHSPLGGEYPITAANGKALGNLHISAAVDYTSVVSSFELNEHRATNDLSLPLYPQIGRRPKPLSDAPSTSVRGAHNSQFREDTVSEEPSDTTKEENRQDVYDKENEPPDLFVQLGEYLERKHTRLLELFRECDKDRDGYLDEHELQKLVSHVLPSCTVSTQQLRFFQLMLDLDGDGRVTYREFASAVRECRAASLAARHRGGFISDVIRRVTRFLADHHQELAQEFRTMDPHSKGYIDIAEVVPLLRRLLPGLTPREMRHVVARVNLWDINDDGFLSLPALQTALNHASAPPPAKAHRRSASTPQPASPMPVVRSTAPPQPARPVVPAPAPRHHPALDVALHQFGERREEGPLHTWPPAREQEVEEEGEEEDDEVHGPGRGSHLQQSSSSTDDALGNLIARAQRLKSAMEQAAPQGALGVGGHLPQAAGVESREAGWGDVAPAAGDSSDSLMFGAARNGLLDELLDAKGGHAAARTSQSSLADDASYDGEVYDEYSDDEDAEGVAEDVLLDELFFDQKDESPGQTREPASPTDSDSAAPVNNTATSGRSSASSDGEATASHDTGADVSDSKSPQSSGEDGSESRSPQLSGEDAAHEEAAAAVAGELLQQLSISMSADADLTAQGAKTLFAVIRPIVSGMGETRVDLSPRGHTQEACVPVPSELSAGLTLGQRTLLVLEVWAVVPVEATADGERGEPEEELVGIARTELARPEEPAEAREAQRSATLAKDVLDVWDPFRSVSAGHLAVTAVLLPRGAQGSALADGLVAVVSLLTAESEHGLHEDSKSSSGSPPSLEPRGAMIGHTFHVTVEGATDLPPPSQGEALGRYIRYQFPGEEDPLYTQEAPCTSHPEYGGTAAHELILSPGQDLATHLLHSMVAREMRFEVWDTSPEGEHEDTLLGHTELDLAEVMALVNAGTGSNDEPRHAHSFCLPLDVGPPLPGRERLPPPSLHVRVDYACEQLRRGDLAPSADAAASALGPDPGGALEPPVTCATEPEADACPADSVPHPAGRGRRTQLAEVQVLDESPSQPALAPPALAPVRTTLKVVIQRAAGLQAAAECAALQHPAMEPACSTGLTSYIRVKVLGRVVDGEGSEGVGTTGFTFTTPREADTFVPHFVCSQDLALTVDAPVLRALLQDAVVLELWHGPKGVSGPGRAVPGPLDVFLGVASVPYLPALLRAPGSAGWFPLRNHQGDALVGAVDASLAFTDWDGVPPQQWLSRLHTAFADGPSAGPSPWPDVEEARGLMQAETVTLTIHIDHATLPEDEAADSTRPLRCLYYAAYHVPSHREPGMSQAVDVACTARNTRRAHLGHRACFEMPGGPLLARTLRGEALSVELWRQPAEPHHHHPAGRAPTAAPSSKPPPPPACLGTAHIPLTPLLFPELFPHLASHSAAGNSKVSLGGGYLLVHPGRTRLAAEARISVRVSVEEAAAGGAPSTSSAGPGCQPAASPAERDGHVGLHRRSEDMPEGAGGRAGDGCADFTSPPCSTQEPRLPPGTSTGAAQGGVSPEGAAEQRVVVICVERALHLVLPEPPQHATEQEVYATFRWEETRELIYTAAVATCNAAAKWTHSRYLPLPARDSPHILHLQVWSKVLGATVSTDTLLGTVTMDYSVLYAGLQELRGWYDILDDAHGICKGQMLVRIAPADGAALSSSTTTLLHLQTADSVDHSGRPGPAGGPQQATAHSAPPSRRIEQAAAEPCVWHATRELAVTVDGGYRRPPSPDRFTPPTSMPSPPASVTLSPLHAAHSGGLRDMLRQNLRDLDQMAQRMSHRLRSATSTHPTEPFADVASPDRNLDVGSTHRRSSQDLGFSAIPHEDAAASSTPEPQGRGEGAGSADGTLLEGAAPDHDDPAMDMRAGDLHLQQQVQQLQMQQQELQRKFQQQQQLQAQQLQTQPQEPPQQIQQQPPSPSSPLPPPPPLQRAQQQAVPQQMQQQWQQQQPQPPLAGLHKRDQDSMEAQSGARPQSPSGGSDEGRAAGTGRGTGGENKDPDPTVWDRAADTCGNSASLDSLSLTASLTLSVSPSCTPMHSASSPGHDGHWAEEGMLEVTPDSADSRMWRRHDHGEDATAALGEDRGEDDEDVGPRASSSAQGADSRRAWVETDSRRAWVETVGDPLWSPSNDERSEVAGLATERPPRGADVSGDWEGAATDEEGNRGADPGSPSQVELEAMAAIARARAEASRSPDTEEFTAAGGAAMSSEAAGPSDLDGHQGSVDRRLERGGSLQDPWQPPVRGLPSPDLVLSPELSELLGPVSSPVSPGSNTSHLVTTAPPGPSPRHATELPQMSEEAACDDVLAARVVAEEASVSSWERSALPRPECGDTEVPSASLEGLVGTQARPSVRNEGGTSASGVVRSNKLPPRPTSHKFSDSETARIARIMGTHVRT</sequence>
<feature type="region of interest" description="Disordered" evidence="2">
    <location>
        <begin position="2139"/>
        <end position="2408"/>
    </location>
</feature>
<keyword evidence="1" id="KW-0106">Calcium</keyword>
<feature type="region of interest" description="Disordered" evidence="2">
    <location>
        <begin position="1887"/>
        <end position="1973"/>
    </location>
</feature>
<evidence type="ECO:0000256" key="2">
    <source>
        <dbReference type="SAM" id="MobiDB-lite"/>
    </source>
</evidence>
<feature type="compositionally biased region" description="Pro residues" evidence="2">
    <location>
        <begin position="2025"/>
        <end position="2038"/>
    </location>
</feature>
<dbReference type="SMART" id="SM00054">
    <property type="entry name" value="EFh"/>
    <property type="match status" value="3"/>
</dbReference>
<dbReference type="InterPro" id="IPR035892">
    <property type="entry name" value="C2_domain_sf"/>
</dbReference>
<accession>A0AAE0H2Q5</accession>
<feature type="region of interest" description="Disordered" evidence="2">
    <location>
        <begin position="1783"/>
        <end position="1812"/>
    </location>
</feature>
<feature type="region of interest" description="Disordered" evidence="2">
    <location>
        <begin position="403"/>
        <end position="449"/>
    </location>
</feature>
<feature type="region of interest" description="Disordered" evidence="2">
    <location>
        <begin position="168"/>
        <end position="221"/>
    </location>
</feature>
<feature type="compositionally biased region" description="Basic and acidic residues" evidence="2">
    <location>
        <begin position="2326"/>
        <end position="2339"/>
    </location>
</feature>
<feature type="compositionally biased region" description="Basic and acidic residues" evidence="2">
    <location>
        <begin position="1569"/>
        <end position="1583"/>
    </location>
</feature>
<gene>
    <name evidence="5" type="ORF">CYMTET_3634</name>
</gene>
<feature type="region of interest" description="Disordered" evidence="2">
    <location>
        <begin position="1549"/>
        <end position="1626"/>
    </location>
</feature>
<dbReference type="InterPro" id="IPR000008">
    <property type="entry name" value="C2_dom"/>
</dbReference>
<dbReference type="Proteomes" id="UP001190700">
    <property type="component" value="Unassembled WGS sequence"/>
</dbReference>
<dbReference type="InterPro" id="IPR011992">
    <property type="entry name" value="EF-hand-dom_pair"/>
</dbReference>
<feature type="region of interest" description="Disordered" evidence="2">
    <location>
        <begin position="1110"/>
        <end position="1130"/>
    </location>
</feature>
<evidence type="ECO:0000259" key="4">
    <source>
        <dbReference type="PROSITE" id="PS50222"/>
    </source>
</evidence>
<feature type="compositionally biased region" description="Low complexity" evidence="2">
    <location>
        <begin position="2004"/>
        <end position="2024"/>
    </location>
</feature>
<dbReference type="CDD" id="cd00051">
    <property type="entry name" value="EFh"/>
    <property type="match status" value="1"/>
</dbReference>
<evidence type="ECO:0000256" key="1">
    <source>
        <dbReference type="ARBA" id="ARBA00022837"/>
    </source>
</evidence>
<dbReference type="EMBL" id="LGRX02000324">
    <property type="protein sequence ID" value="KAK3288909.1"/>
    <property type="molecule type" value="Genomic_DNA"/>
</dbReference>
<dbReference type="InterPro" id="IPR018247">
    <property type="entry name" value="EF_Hand_1_Ca_BS"/>
</dbReference>
<dbReference type="PANTHER" id="PTHR21254">
    <property type="entry name" value="C2 DOMAIN-CONTAINING PROTEIN 3"/>
    <property type="match status" value="1"/>
</dbReference>
<feature type="region of interest" description="Disordered" evidence="2">
    <location>
        <begin position="1458"/>
        <end position="1486"/>
    </location>
</feature>
<protein>
    <recommendedName>
        <fullName evidence="7">Calmodulin</fullName>
    </recommendedName>
</protein>
<evidence type="ECO:0000259" key="3">
    <source>
        <dbReference type="PROSITE" id="PS50004"/>
    </source>
</evidence>
<feature type="compositionally biased region" description="Low complexity" evidence="2">
    <location>
        <begin position="2354"/>
        <end position="2380"/>
    </location>
</feature>
<feature type="compositionally biased region" description="Polar residues" evidence="2">
    <location>
        <begin position="1602"/>
        <end position="1619"/>
    </location>
</feature>
<feature type="compositionally biased region" description="Polar residues" evidence="2">
    <location>
        <begin position="647"/>
        <end position="671"/>
    </location>
</feature>
<feature type="compositionally biased region" description="Acidic residues" evidence="2">
    <location>
        <begin position="479"/>
        <end position="490"/>
    </location>
</feature>
<feature type="compositionally biased region" description="Low complexity" evidence="2">
    <location>
        <begin position="2039"/>
        <end position="2058"/>
    </location>
</feature>
<feature type="compositionally biased region" description="Low complexity" evidence="2">
    <location>
        <begin position="2310"/>
        <end position="2324"/>
    </location>
</feature>
<dbReference type="InterPro" id="IPR057537">
    <property type="entry name" value="C2_C2CD3_N"/>
</dbReference>
<dbReference type="SUPFAM" id="SSF47473">
    <property type="entry name" value="EF-hand"/>
    <property type="match status" value="1"/>
</dbReference>
<feature type="region of interest" description="Disordered" evidence="2">
    <location>
        <begin position="893"/>
        <end position="915"/>
    </location>
</feature>
<feature type="domain" description="EF-hand" evidence="4">
    <location>
        <begin position="274"/>
        <end position="309"/>
    </location>
</feature>
<feature type="region of interest" description="Disordered" evidence="2">
    <location>
        <begin position="1831"/>
        <end position="1858"/>
    </location>
</feature>
<name>A0AAE0H2Q5_9CHLO</name>
<reference evidence="5 6" key="1">
    <citation type="journal article" date="2015" name="Genome Biol. Evol.">
        <title>Comparative Genomics of a Bacterivorous Green Alga Reveals Evolutionary Causalities and Consequences of Phago-Mixotrophic Mode of Nutrition.</title>
        <authorList>
            <person name="Burns J.A."/>
            <person name="Paasch A."/>
            <person name="Narechania A."/>
            <person name="Kim E."/>
        </authorList>
    </citation>
    <scope>NUCLEOTIDE SEQUENCE [LARGE SCALE GENOMIC DNA]</scope>
    <source>
        <strain evidence="5 6">PLY_AMNH</strain>
    </source>
</reference>
<dbReference type="PROSITE" id="PS00018">
    <property type="entry name" value="EF_HAND_1"/>
    <property type="match status" value="2"/>
</dbReference>
<feature type="compositionally biased region" description="Basic and acidic residues" evidence="2">
    <location>
        <begin position="206"/>
        <end position="221"/>
    </location>
</feature>
<evidence type="ECO:0008006" key="7">
    <source>
        <dbReference type="Google" id="ProtNLM"/>
    </source>
</evidence>
<evidence type="ECO:0000313" key="6">
    <source>
        <dbReference type="Proteomes" id="UP001190700"/>
    </source>
</evidence>
<feature type="compositionally biased region" description="Low complexity" evidence="2">
    <location>
        <begin position="2285"/>
        <end position="2294"/>
    </location>
</feature>
<dbReference type="GO" id="GO:0005815">
    <property type="term" value="C:microtubule organizing center"/>
    <property type="evidence" value="ECO:0007669"/>
    <property type="project" value="TreeGrafter"/>
</dbReference>